<accession>A0A2H0UZ31</accession>
<protein>
    <recommendedName>
        <fullName evidence="4">Type II secretion system protein</fullName>
    </recommendedName>
</protein>
<organism evidence="2 3">
    <name type="scientific">bacterium (Candidatus Gribaldobacteria) CG10_big_fil_rev_8_21_14_0_10_41_12</name>
    <dbReference type="NCBI Taxonomy" id="2014277"/>
    <lineage>
        <taxon>Bacteria</taxon>
        <taxon>Candidatus Gribaldobacteria</taxon>
    </lineage>
</organism>
<comment type="caution">
    <text evidence="2">The sequence shown here is derived from an EMBL/GenBank/DDBJ whole genome shotgun (WGS) entry which is preliminary data.</text>
</comment>
<sequence>MRKNETGFTLIEVLFTLSFLFLGLLTVLQVFPTAFNLERSNQLTSQAALLAQEKMETIYDQSYITIDEGNVFEASLSAPFSSFSRRTIVSLVDGDLLPSATDVGLKKIEIIVAWPSLLPWMPKQIQINSLIVSK</sequence>
<proteinExistence type="predicted"/>
<dbReference type="EMBL" id="PFAV01000034">
    <property type="protein sequence ID" value="PIR91459.1"/>
    <property type="molecule type" value="Genomic_DNA"/>
</dbReference>
<keyword evidence="1" id="KW-1133">Transmembrane helix</keyword>
<feature type="transmembrane region" description="Helical" evidence="1">
    <location>
        <begin position="7"/>
        <end position="31"/>
    </location>
</feature>
<gene>
    <name evidence="2" type="ORF">COU03_02120</name>
</gene>
<keyword evidence="1" id="KW-0812">Transmembrane</keyword>
<keyword evidence="1" id="KW-0472">Membrane</keyword>
<dbReference type="PROSITE" id="PS00409">
    <property type="entry name" value="PROKAR_NTER_METHYL"/>
    <property type="match status" value="1"/>
</dbReference>
<evidence type="ECO:0000256" key="1">
    <source>
        <dbReference type="SAM" id="Phobius"/>
    </source>
</evidence>
<evidence type="ECO:0008006" key="4">
    <source>
        <dbReference type="Google" id="ProtNLM"/>
    </source>
</evidence>
<dbReference type="InterPro" id="IPR012902">
    <property type="entry name" value="N_methyl_site"/>
</dbReference>
<dbReference type="AlphaFoldDB" id="A0A2H0UZ31"/>
<evidence type="ECO:0000313" key="3">
    <source>
        <dbReference type="Proteomes" id="UP000228906"/>
    </source>
</evidence>
<name>A0A2H0UZ31_9BACT</name>
<evidence type="ECO:0000313" key="2">
    <source>
        <dbReference type="EMBL" id="PIR91459.1"/>
    </source>
</evidence>
<dbReference type="Proteomes" id="UP000228906">
    <property type="component" value="Unassembled WGS sequence"/>
</dbReference>
<reference evidence="3" key="1">
    <citation type="submission" date="2017-09" db="EMBL/GenBank/DDBJ databases">
        <title>Depth-based differentiation of microbial function through sediment-hosted aquifers and enrichment of novel symbionts in the deep terrestrial subsurface.</title>
        <authorList>
            <person name="Probst A.J."/>
            <person name="Ladd B."/>
            <person name="Jarett J.K."/>
            <person name="Geller-Mcgrath D.E."/>
            <person name="Sieber C.M.K."/>
            <person name="Emerson J.B."/>
            <person name="Anantharaman K."/>
            <person name="Thomas B.C."/>
            <person name="Malmstrom R."/>
            <person name="Stieglmeier M."/>
            <person name="Klingl A."/>
            <person name="Woyke T."/>
            <person name="Ryan C.M."/>
            <person name="Banfield J.F."/>
        </authorList>
    </citation>
    <scope>NUCLEOTIDE SEQUENCE [LARGE SCALE GENOMIC DNA]</scope>
</reference>